<name>A0A511FCZ7_9CELL</name>
<evidence type="ECO:0000313" key="2">
    <source>
        <dbReference type="Proteomes" id="UP000321723"/>
    </source>
</evidence>
<dbReference type="EMBL" id="BJVQ01000029">
    <property type="protein sequence ID" value="GEL47083.1"/>
    <property type="molecule type" value="Genomic_DNA"/>
</dbReference>
<sequence length="56" mass="6243">MRLDLTVREAEVVRDALVRYDIWVAAGFDATRADQRDSERAQRVLSRLAAEGVPGA</sequence>
<dbReference type="Proteomes" id="UP000321723">
    <property type="component" value="Unassembled WGS sequence"/>
</dbReference>
<reference evidence="1 2" key="1">
    <citation type="submission" date="2019-07" db="EMBL/GenBank/DDBJ databases">
        <title>Whole genome shotgun sequence of Cellulomonas hominis NBRC 16055.</title>
        <authorList>
            <person name="Hosoyama A."/>
            <person name="Uohara A."/>
            <person name="Ohji S."/>
            <person name="Ichikawa N."/>
        </authorList>
    </citation>
    <scope>NUCLEOTIDE SEQUENCE [LARGE SCALE GENOMIC DNA]</scope>
    <source>
        <strain evidence="1 2">NBRC 16055</strain>
    </source>
</reference>
<comment type="caution">
    <text evidence="1">The sequence shown here is derived from an EMBL/GenBank/DDBJ whole genome shotgun (WGS) entry which is preliminary data.</text>
</comment>
<organism evidence="1 2">
    <name type="scientific">Cellulomonas hominis</name>
    <dbReference type="NCBI Taxonomy" id="156981"/>
    <lineage>
        <taxon>Bacteria</taxon>
        <taxon>Bacillati</taxon>
        <taxon>Actinomycetota</taxon>
        <taxon>Actinomycetes</taxon>
        <taxon>Micrococcales</taxon>
        <taxon>Cellulomonadaceae</taxon>
        <taxon>Cellulomonas</taxon>
    </lineage>
</organism>
<evidence type="ECO:0000313" key="1">
    <source>
        <dbReference type="EMBL" id="GEL47083.1"/>
    </source>
</evidence>
<protein>
    <submittedName>
        <fullName evidence="1">Uncharacterized protein</fullName>
    </submittedName>
</protein>
<gene>
    <name evidence="1" type="ORF">CHO01_21990</name>
</gene>
<accession>A0A511FCZ7</accession>
<dbReference type="AlphaFoldDB" id="A0A511FCZ7"/>
<keyword evidence="2" id="KW-1185">Reference proteome</keyword>
<proteinExistence type="predicted"/>